<keyword evidence="1" id="KW-1133">Transmembrane helix</keyword>
<name>I6YXD3_9BACT</name>
<accession>I6YXD3</accession>
<feature type="transmembrane region" description="Helical" evidence="1">
    <location>
        <begin position="155"/>
        <end position="180"/>
    </location>
</feature>
<dbReference type="EMBL" id="JQ303337">
    <property type="protein sequence ID" value="AFN57652.1"/>
    <property type="molecule type" value="Genomic_DNA"/>
</dbReference>
<dbReference type="PROSITE" id="PS51257">
    <property type="entry name" value="PROKAR_LIPOPROTEIN"/>
    <property type="match status" value="1"/>
</dbReference>
<protein>
    <submittedName>
        <fullName evidence="2">Uncharacterized protein</fullName>
    </submittedName>
</protein>
<feature type="transmembrane region" description="Helical" evidence="1">
    <location>
        <begin position="109"/>
        <end position="134"/>
    </location>
</feature>
<keyword evidence="1" id="KW-0812">Transmembrane</keyword>
<proteinExistence type="predicted"/>
<feature type="transmembrane region" description="Helical" evidence="1">
    <location>
        <begin position="20"/>
        <end position="44"/>
    </location>
</feature>
<evidence type="ECO:0000313" key="2">
    <source>
        <dbReference type="EMBL" id="AFN57652.1"/>
    </source>
</evidence>
<reference evidence="2" key="1">
    <citation type="journal article" date="2012" name="PLoS ONE">
        <title>Functional metagenomics unveils a multifunctional glycosyl hydrolase from the family 43 catalysing the breakdown of plant polymers in the calf rumen.</title>
        <authorList>
            <person name="Ferrer M."/>
            <person name="Ghazi A."/>
            <person name="Beloqui A."/>
            <person name="Vieites J.M."/>
            <person name="Lopez-Cortes N."/>
            <person name="Marin-Navarro J."/>
            <person name="Nechitaylo T.Y."/>
            <person name="Guazzaroni M.E."/>
            <person name="Polaina J."/>
            <person name="Waliczek A."/>
            <person name="Chernikova T.N."/>
            <person name="Reva O.N."/>
            <person name="Golyshina O.V."/>
            <person name="Golyshin P.N."/>
        </authorList>
    </citation>
    <scope>NUCLEOTIDE SEQUENCE</scope>
</reference>
<evidence type="ECO:0000256" key="1">
    <source>
        <dbReference type="SAM" id="Phobius"/>
    </source>
</evidence>
<dbReference type="AlphaFoldDB" id="I6YXD3"/>
<keyword evidence="1" id="KW-0472">Membrane</keyword>
<sequence length="197" mass="20864">MNEENIKIAKIKKSCHAGKIAATVLSIIAIVGCVMSIVGAGFVFSMGREFDDQVNAGIEQGILTTDDMDVAASRLVNINVGKADSIHSDIPALQNYIDEAPYAFKYGTVMGMAAVVCAVAAVLMKLTGSVFGLIETEETPFTDKVIKRVTLVLGIMSFLLLATSGAALGIIGGLVTWVVYNVLDYGKTLQIQADETL</sequence>
<organism evidence="2">
    <name type="scientific">uncultured bacterium r_01</name>
    <dbReference type="NCBI Taxonomy" id="1132276"/>
    <lineage>
        <taxon>Bacteria</taxon>
        <taxon>environmental samples</taxon>
    </lineage>
</organism>